<dbReference type="EMBL" id="BSKO01000001">
    <property type="protein sequence ID" value="GLO67400.1"/>
    <property type="molecule type" value="Genomic_DNA"/>
</dbReference>
<organism evidence="1 2">
    <name type="scientific">Oceanobacillus kimchii</name>
    <dbReference type="NCBI Taxonomy" id="746691"/>
    <lineage>
        <taxon>Bacteria</taxon>
        <taxon>Bacillati</taxon>
        <taxon>Bacillota</taxon>
        <taxon>Bacilli</taxon>
        <taxon>Bacillales</taxon>
        <taxon>Bacillaceae</taxon>
        <taxon>Oceanobacillus</taxon>
    </lineage>
</organism>
<dbReference type="Pfam" id="PF08282">
    <property type="entry name" value="Hydrolase_3"/>
    <property type="match status" value="1"/>
</dbReference>
<dbReference type="PANTHER" id="PTHR10000">
    <property type="entry name" value="PHOSPHOSERINE PHOSPHATASE"/>
    <property type="match status" value="1"/>
</dbReference>
<accession>A0ABQ5TLQ3</accession>
<name>A0ABQ5TLQ3_9BACI</name>
<gene>
    <name evidence="1" type="ORF">MACH08_31840</name>
</gene>
<dbReference type="SUPFAM" id="SSF56784">
    <property type="entry name" value="HAD-like"/>
    <property type="match status" value="1"/>
</dbReference>
<proteinExistence type="predicted"/>
<dbReference type="PROSITE" id="PS01229">
    <property type="entry name" value="COF_2"/>
    <property type="match status" value="1"/>
</dbReference>
<dbReference type="SFLD" id="SFLDS00003">
    <property type="entry name" value="Haloacid_Dehalogenase"/>
    <property type="match status" value="1"/>
</dbReference>
<evidence type="ECO:0000313" key="2">
    <source>
        <dbReference type="Proteomes" id="UP001275436"/>
    </source>
</evidence>
<dbReference type="InterPro" id="IPR036412">
    <property type="entry name" value="HAD-like_sf"/>
</dbReference>
<dbReference type="CDD" id="cd07516">
    <property type="entry name" value="HAD_Pase"/>
    <property type="match status" value="1"/>
</dbReference>
<dbReference type="Proteomes" id="UP001275436">
    <property type="component" value="Unassembled WGS sequence"/>
</dbReference>
<evidence type="ECO:0000313" key="1">
    <source>
        <dbReference type="EMBL" id="GLO67400.1"/>
    </source>
</evidence>
<dbReference type="PANTHER" id="PTHR10000:SF55">
    <property type="entry name" value="5-AMINO-6-(5-PHOSPHO-D-RIBITYLAMINO)URACIL PHOSPHATASE YCSE"/>
    <property type="match status" value="1"/>
</dbReference>
<dbReference type="InterPro" id="IPR023214">
    <property type="entry name" value="HAD_sf"/>
</dbReference>
<comment type="caution">
    <text evidence="1">The sequence shown here is derived from an EMBL/GenBank/DDBJ whole genome shotgun (WGS) entry which is preliminary data.</text>
</comment>
<dbReference type="InterPro" id="IPR000150">
    <property type="entry name" value="Cof"/>
</dbReference>
<sequence>MKLIAIDLDGTLLSDEGNINQVSSEAIRNRLEAGDIVAICSGRSLHDTKELTKQAGLDLPLITGNGAVTYADHKVIEHLSMRPSLVHELMEKADKEGLYYEIYTNEGIYLERDITAILEKEVDDYPNISEEERNKMRAMIATQKDQFGLQTVEDYHSINYESLGVYKVFILSFQLDLLANLNKELQNREDISITGAGRQKLEISNQDASKGNALLSLAEYFQVPMENTVAIGDNFNDIPMFEVAGKSIAMGNAEPEVKEKSDITTKNYKEDGVAYALNHLIK</sequence>
<dbReference type="RefSeq" id="WP_017797925.1">
    <property type="nucleotide sequence ID" value="NZ_BSKO01000001.1"/>
</dbReference>
<dbReference type="NCBIfam" id="TIGR01484">
    <property type="entry name" value="HAD-SF-IIB"/>
    <property type="match status" value="1"/>
</dbReference>
<keyword evidence="2" id="KW-1185">Reference proteome</keyword>
<reference evidence="1 2" key="1">
    <citation type="submission" date="2023-02" db="EMBL/GenBank/DDBJ databases">
        <title>Oceanobacillus kimchii IFOP_LL358 isolated form Alexandrium catenella lab strain.</title>
        <authorList>
            <person name="Gajardo G."/>
            <person name="Ueki S."/>
            <person name="Maruyama F."/>
        </authorList>
    </citation>
    <scope>NUCLEOTIDE SEQUENCE [LARGE SCALE GENOMIC DNA]</scope>
    <source>
        <strain evidence="1 2">IFOP_LL358</strain>
    </source>
</reference>
<dbReference type="Gene3D" id="3.30.1240.10">
    <property type="match status" value="1"/>
</dbReference>
<dbReference type="NCBIfam" id="TIGR00099">
    <property type="entry name" value="Cof-subfamily"/>
    <property type="match status" value="1"/>
</dbReference>
<dbReference type="PROSITE" id="PS01228">
    <property type="entry name" value="COF_1"/>
    <property type="match status" value="1"/>
</dbReference>
<dbReference type="SFLD" id="SFLDG01140">
    <property type="entry name" value="C2.B:_Phosphomannomutase_and_P"/>
    <property type="match status" value="1"/>
</dbReference>
<dbReference type="InterPro" id="IPR006379">
    <property type="entry name" value="HAD-SF_hydro_IIB"/>
</dbReference>
<protein>
    <submittedName>
        <fullName evidence="1">Haloacid dehalogenase</fullName>
    </submittedName>
</protein>
<dbReference type="Gene3D" id="3.40.50.1000">
    <property type="entry name" value="HAD superfamily/HAD-like"/>
    <property type="match status" value="1"/>
</dbReference>